<gene>
    <name evidence="3" type="ORF">NE646_06020</name>
</gene>
<dbReference type="GO" id="GO:0005524">
    <property type="term" value="F:ATP binding"/>
    <property type="evidence" value="ECO:0007669"/>
    <property type="project" value="UniProtKB-KW"/>
</dbReference>
<dbReference type="SMART" id="SM00387">
    <property type="entry name" value="HATPase_c"/>
    <property type="match status" value="1"/>
</dbReference>
<feature type="transmembrane region" description="Helical" evidence="1">
    <location>
        <begin position="158"/>
        <end position="177"/>
    </location>
</feature>
<dbReference type="InterPro" id="IPR003594">
    <property type="entry name" value="HATPase_dom"/>
</dbReference>
<feature type="transmembrane region" description="Helical" evidence="1">
    <location>
        <begin position="183"/>
        <end position="205"/>
    </location>
</feature>
<feature type="transmembrane region" description="Helical" evidence="1">
    <location>
        <begin position="39"/>
        <end position="69"/>
    </location>
</feature>
<sequence length="457" mass="50741">MLKFILAIKFATIFAQTNLLYYELEKIAITRRRKIVETIVISLVSTSAIALIGDFALSSLVGLAFVVLISIYHSRTKHRTIITSIFSIFALYAAAIVFSALASDVIMAVLFFTQSGYHKEHAAVCAIILRVSMFLVILRLSFPRTSNKKAYLKPLSKYFNAVSAGVCITIFSMIAIVKMDHAILAEYAEGFILGYAILIMAIMVVKMAETKESEINKELERREAVHRDHQEKEILPAVSVSFVKMRMALSEYNTELAESFAPDETEILQLAGERAEEIRDRLINGYVPPETGSSTLNNTLQTHAAMAAKDHVFYRVVVFTTVEPLLRFMKLREVVRLVGDLSRNAIRAAAAAANGHGAVEVYLGLNEYGDYEICIYDNGPDFPPHILAALGEYGNTTKGKDHGFGLADTLKLLDDYGGDFRVEKLEGDPEFTKCVRVTLPKKCFQKKSRGGAVLAIK</sequence>
<feature type="transmembrane region" description="Helical" evidence="1">
    <location>
        <begin position="81"/>
        <end position="101"/>
    </location>
</feature>
<dbReference type="Pfam" id="PF02518">
    <property type="entry name" value="HATPase_c"/>
    <property type="match status" value="1"/>
</dbReference>
<dbReference type="SUPFAM" id="SSF55874">
    <property type="entry name" value="ATPase domain of HSP90 chaperone/DNA topoisomerase II/histidine kinase"/>
    <property type="match status" value="1"/>
</dbReference>
<evidence type="ECO:0000259" key="2">
    <source>
        <dbReference type="SMART" id="SM00387"/>
    </source>
</evidence>
<reference evidence="3" key="1">
    <citation type="submission" date="2022-06" db="EMBL/GenBank/DDBJ databases">
        <title>Isolation of gut microbiota from human fecal samples.</title>
        <authorList>
            <person name="Pamer E.G."/>
            <person name="Barat B."/>
            <person name="Waligurski E."/>
            <person name="Medina S."/>
            <person name="Paddock L."/>
            <person name="Mostad J."/>
        </authorList>
    </citation>
    <scope>NUCLEOTIDE SEQUENCE</scope>
    <source>
        <strain evidence="3">DFI.7.96</strain>
    </source>
</reference>
<proteinExistence type="predicted"/>
<dbReference type="Gene3D" id="3.30.565.10">
    <property type="entry name" value="Histidine kinase-like ATPase, C-terminal domain"/>
    <property type="match status" value="1"/>
</dbReference>
<dbReference type="AlphaFoldDB" id="A0AAW5KBB0"/>
<evidence type="ECO:0000313" key="4">
    <source>
        <dbReference type="Proteomes" id="UP001205063"/>
    </source>
</evidence>
<keyword evidence="3" id="KW-0547">Nucleotide-binding</keyword>
<dbReference type="EMBL" id="JANGAB010000002">
    <property type="protein sequence ID" value="MCQ4949222.1"/>
    <property type="molecule type" value="Genomic_DNA"/>
</dbReference>
<keyword evidence="3" id="KW-0067">ATP-binding</keyword>
<organism evidence="3 4">
    <name type="scientific">Bittarella massiliensis</name>
    <name type="common">ex Durand et al. 2017</name>
    <dbReference type="NCBI Taxonomy" id="1720313"/>
    <lineage>
        <taxon>Bacteria</taxon>
        <taxon>Bacillati</taxon>
        <taxon>Bacillota</taxon>
        <taxon>Clostridia</taxon>
        <taxon>Eubacteriales</taxon>
        <taxon>Oscillospiraceae</taxon>
        <taxon>Bittarella (ex Durand et al. 2017)</taxon>
    </lineage>
</organism>
<keyword evidence="1" id="KW-0472">Membrane</keyword>
<comment type="caution">
    <text evidence="3">The sequence shown here is derived from an EMBL/GenBank/DDBJ whole genome shotgun (WGS) entry which is preliminary data.</text>
</comment>
<protein>
    <submittedName>
        <fullName evidence="3">ATP-binding protein</fullName>
    </submittedName>
</protein>
<keyword evidence="1" id="KW-0812">Transmembrane</keyword>
<evidence type="ECO:0000313" key="3">
    <source>
        <dbReference type="EMBL" id="MCQ4949222.1"/>
    </source>
</evidence>
<feature type="transmembrane region" description="Helical" evidence="1">
    <location>
        <begin position="121"/>
        <end position="138"/>
    </location>
</feature>
<dbReference type="InterPro" id="IPR036890">
    <property type="entry name" value="HATPase_C_sf"/>
</dbReference>
<name>A0AAW5KBB0_9FIRM</name>
<feature type="domain" description="Histidine kinase/HSP90-like ATPase" evidence="2">
    <location>
        <begin position="329"/>
        <end position="443"/>
    </location>
</feature>
<evidence type="ECO:0000256" key="1">
    <source>
        <dbReference type="SAM" id="Phobius"/>
    </source>
</evidence>
<accession>A0AAW5KBB0</accession>
<keyword evidence="1" id="KW-1133">Transmembrane helix</keyword>
<dbReference type="Proteomes" id="UP001205063">
    <property type="component" value="Unassembled WGS sequence"/>
</dbReference>
<dbReference type="RefSeq" id="WP_256135873.1">
    <property type="nucleotide sequence ID" value="NZ_JANGAB010000002.1"/>
</dbReference>